<name>A0A7L5AE77_9MICO</name>
<dbReference type="AlphaFoldDB" id="A0A7L5AE77"/>
<dbReference type="SUPFAM" id="SSF52980">
    <property type="entry name" value="Restriction endonuclease-like"/>
    <property type="match status" value="1"/>
</dbReference>
<evidence type="ECO:0000313" key="2">
    <source>
        <dbReference type="EMBL" id="QHO68277.1"/>
    </source>
</evidence>
<dbReference type="InterPro" id="IPR011335">
    <property type="entry name" value="Restrct_endonuc-II-like"/>
</dbReference>
<protein>
    <recommendedName>
        <fullName evidence="1">DUF559 domain-containing protein</fullName>
    </recommendedName>
</protein>
<keyword evidence="3" id="KW-1185">Reference proteome</keyword>
<dbReference type="EMBL" id="CP017146">
    <property type="protein sequence ID" value="QHO68277.1"/>
    <property type="molecule type" value="Genomic_DNA"/>
</dbReference>
<sequence>MHVWRPTLPPMQSVQTTVAAFGGIATRQQLIEAGLSGFDLTIAVKRGEVRRVRQARHATADASFDALAAARVGGLLAGTSAARSYGLWAGFDTRLHISVGANSARLRTNLPPSFRRRPVELTPDTSRRRIVLHWLKGGAVPELGPECWRVSLFACLRQVVAWSDRETAVACLDSALALVPREALVEAFSEATIAHRQVVDECRPGSDSGYESIVRQRLAAIGIVLIQQVHLPGVGRVDGRIAGTRVVVEIDGREHHDTPQAVEEDRRRGAELAALGYARVQLSTTRIRTDWPWCVRMVRGAMAQFSDAA</sequence>
<reference evidence="2 3" key="1">
    <citation type="submission" date="2016-09" db="EMBL/GenBank/DDBJ databases">
        <title>Complete genome sequence of microbes from the polar regions.</title>
        <authorList>
            <person name="Liao L."/>
            <person name="Chen B."/>
        </authorList>
    </citation>
    <scope>NUCLEOTIDE SEQUENCE [LARGE SCALE GENOMIC DNA]</scope>
    <source>
        <strain evidence="2 3">ZS314</strain>
    </source>
</reference>
<evidence type="ECO:0000259" key="1">
    <source>
        <dbReference type="Pfam" id="PF04480"/>
    </source>
</evidence>
<dbReference type="Pfam" id="PF04480">
    <property type="entry name" value="DUF559"/>
    <property type="match status" value="1"/>
</dbReference>
<feature type="domain" description="DUF559" evidence="1">
    <location>
        <begin position="238"/>
        <end position="290"/>
    </location>
</feature>
<evidence type="ECO:0000313" key="3">
    <source>
        <dbReference type="Proteomes" id="UP000464507"/>
    </source>
</evidence>
<proteinExistence type="predicted"/>
<gene>
    <name evidence="2" type="ORF">BHD05_00060</name>
</gene>
<dbReference type="Gene3D" id="3.40.960.10">
    <property type="entry name" value="VSR Endonuclease"/>
    <property type="match status" value="1"/>
</dbReference>
<organism evidence="2 3">
    <name type="scientific">Marisediminicola antarctica</name>
    <dbReference type="NCBI Taxonomy" id="674079"/>
    <lineage>
        <taxon>Bacteria</taxon>
        <taxon>Bacillati</taxon>
        <taxon>Actinomycetota</taxon>
        <taxon>Actinomycetes</taxon>
        <taxon>Micrococcales</taxon>
        <taxon>Microbacteriaceae</taxon>
        <taxon>Marisediminicola</taxon>
    </lineage>
</organism>
<accession>A0A7L5AE77</accession>
<dbReference type="Proteomes" id="UP000464507">
    <property type="component" value="Chromosome"/>
</dbReference>
<dbReference type="InterPro" id="IPR007569">
    <property type="entry name" value="DUF559"/>
</dbReference>
<dbReference type="KEGG" id="mant:BHD05_00060"/>